<dbReference type="EMBL" id="QKWP01002479">
    <property type="protein sequence ID" value="RIB03199.1"/>
    <property type="molecule type" value="Genomic_DNA"/>
</dbReference>
<protein>
    <submittedName>
        <fullName evidence="1">Uncharacterized protein</fullName>
    </submittedName>
</protein>
<proteinExistence type="predicted"/>
<dbReference type="Proteomes" id="UP000266673">
    <property type="component" value="Unassembled WGS sequence"/>
</dbReference>
<accession>A0A397U347</accession>
<organism evidence="1 2">
    <name type="scientific">Gigaspora rosea</name>
    <dbReference type="NCBI Taxonomy" id="44941"/>
    <lineage>
        <taxon>Eukaryota</taxon>
        <taxon>Fungi</taxon>
        <taxon>Fungi incertae sedis</taxon>
        <taxon>Mucoromycota</taxon>
        <taxon>Glomeromycotina</taxon>
        <taxon>Glomeromycetes</taxon>
        <taxon>Diversisporales</taxon>
        <taxon>Gigasporaceae</taxon>
        <taxon>Gigaspora</taxon>
    </lineage>
</organism>
<dbReference type="AlphaFoldDB" id="A0A397U347"/>
<sequence>MAKHGLIIEASTGAQSHEKHEKNRIVKWRSYINKETYTEQYIPEHIRWLLAFKAYMDAVLVLYENREQELNAYRDHINELCIKHDFLAVLGYDEDQRIALIMNRDITLLDRNIEAEGKNFDAFTAKRPRNEGWRPGWADTTWYNGKEICLNWNKKSCPEDKACSRVHACIVCKKLGHREKTCYRKGYKNKYNARRNNSPKSEQ</sequence>
<gene>
    <name evidence="1" type="ORF">C2G38_2049453</name>
</gene>
<keyword evidence="2" id="KW-1185">Reference proteome</keyword>
<evidence type="ECO:0000313" key="2">
    <source>
        <dbReference type="Proteomes" id="UP000266673"/>
    </source>
</evidence>
<dbReference type="OrthoDB" id="2355984at2759"/>
<name>A0A397U347_9GLOM</name>
<evidence type="ECO:0000313" key="1">
    <source>
        <dbReference type="EMBL" id="RIB03199.1"/>
    </source>
</evidence>
<comment type="caution">
    <text evidence="1">The sequence shown here is derived from an EMBL/GenBank/DDBJ whole genome shotgun (WGS) entry which is preliminary data.</text>
</comment>
<reference evidence="1 2" key="1">
    <citation type="submission" date="2018-06" db="EMBL/GenBank/DDBJ databases">
        <title>Comparative genomics reveals the genomic features of Rhizophagus irregularis, R. cerebriforme, R. diaphanum and Gigaspora rosea, and their symbiotic lifestyle signature.</title>
        <authorList>
            <person name="Morin E."/>
            <person name="San Clemente H."/>
            <person name="Chen E.C.H."/>
            <person name="De La Providencia I."/>
            <person name="Hainaut M."/>
            <person name="Kuo A."/>
            <person name="Kohler A."/>
            <person name="Murat C."/>
            <person name="Tang N."/>
            <person name="Roy S."/>
            <person name="Loubradou J."/>
            <person name="Henrissat B."/>
            <person name="Grigoriev I.V."/>
            <person name="Corradi N."/>
            <person name="Roux C."/>
            <person name="Martin F.M."/>
        </authorList>
    </citation>
    <scope>NUCLEOTIDE SEQUENCE [LARGE SCALE GENOMIC DNA]</scope>
    <source>
        <strain evidence="1 2">DAOM 194757</strain>
    </source>
</reference>